<comment type="caution">
    <text evidence="1">The sequence shown here is derived from an EMBL/GenBank/DDBJ whole genome shotgun (WGS) entry which is preliminary data.</text>
</comment>
<keyword evidence="2" id="KW-1185">Reference proteome</keyword>
<dbReference type="RefSeq" id="WP_189360344.1">
    <property type="nucleotide sequence ID" value="NZ_BMWZ01000003.1"/>
</dbReference>
<organism evidence="1 2">
    <name type="scientific">Algibacter mikhailovii</name>
    <dbReference type="NCBI Taxonomy" id="425498"/>
    <lineage>
        <taxon>Bacteria</taxon>
        <taxon>Pseudomonadati</taxon>
        <taxon>Bacteroidota</taxon>
        <taxon>Flavobacteriia</taxon>
        <taxon>Flavobacteriales</taxon>
        <taxon>Flavobacteriaceae</taxon>
        <taxon>Algibacter</taxon>
    </lineage>
</organism>
<gene>
    <name evidence="1" type="ORF">GCM10007028_16860</name>
</gene>
<proteinExistence type="predicted"/>
<reference evidence="1" key="1">
    <citation type="journal article" date="2014" name="Int. J. Syst. Evol. Microbiol.">
        <title>Complete genome sequence of Corynebacterium casei LMG S-19264T (=DSM 44701T), isolated from a smear-ripened cheese.</title>
        <authorList>
            <consortium name="US DOE Joint Genome Institute (JGI-PGF)"/>
            <person name="Walter F."/>
            <person name="Albersmeier A."/>
            <person name="Kalinowski J."/>
            <person name="Ruckert C."/>
        </authorList>
    </citation>
    <scope>NUCLEOTIDE SEQUENCE</scope>
    <source>
        <strain evidence="1">KCTC 12710</strain>
    </source>
</reference>
<dbReference type="AlphaFoldDB" id="A0A918R375"/>
<protein>
    <submittedName>
        <fullName evidence="1">Uncharacterized protein</fullName>
    </submittedName>
</protein>
<sequence>MNKKKLFIIGVLGLSLLTFSSFKVKEHVDSVSKSVKYQNGLIVYATYIGMKDDGYAFEKKAKNGAIVSFTFHHIEPAALKKYDLKSDALKGSLFKITFNKDDNFTEDTQDDKHTITDLEKS</sequence>
<evidence type="ECO:0000313" key="1">
    <source>
        <dbReference type="EMBL" id="GGZ79889.1"/>
    </source>
</evidence>
<evidence type="ECO:0000313" key="2">
    <source>
        <dbReference type="Proteomes" id="UP000636004"/>
    </source>
</evidence>
<accession>A0A918R375</accession>
<name>A0A918R375_9FLAO</name>
<dbReference type="EMBL" id="BMWZ01000003">
    <property type="protein sequence ID" value="GGZ79889.1"/>
    <property type="molecule type" value="Genomic_DNA"/>
</dbReference>
<dbReference type="Proteomes" id="UP000636004">
    <property type="component" value="Unassembled WGS sequence"/>
</dbReference>
<reference evidence="1" key="2">
    <citation type="submission" date="2020-09" db="EMBL/GenBank/DDBJ databases">
        <authorList>
            <person name="Sun Q."/>
            <person name="Kim S."/>
        </authorList>
    </citation>
    <scope>NUCLEOTIDE SEQUENCE</scope>
    <source>
        <strain evidence="1">KCTC 12710</strain>
    </source>
</reference>